<dbReference type="Proteomes" id="UP000026913">
    <property type="component" value="Chromosome"/>
</dbReference>
<accession>A0A024EAD1</accession>
<dbReference type="Pfam" id="PF00482">
    <property type="entry name" value="T2SSF"/>
    <property type="match status" value="1"/>
</dbReference>
<evidence type="ECO:0000256" key="3">
    <source>
        <dbReference type="ARBA" id="ARBA00022692"/>
    </source>
</evidence>
<feature type="transmembrane region" description="Helical" evidence="6">
    <location>
        <begin position="236"/>
        <end position="259"/>
    </location>
</feature>
<dbReference type="InterPro" id="IPR018076">
    <property type="entry name" value="T2SS_GspF_dom"/>
</dbReference>
<dbReference type="RefSeq" id="WP_010463833.1">
    <property type="nucleotide sequence ID" value="NZ_CP005960.1"/>
</dbReference>
<sequence>MLKPALLILVCLIMLGVSIRLLLKGLRQTGTERVLNRLAQGQPQLVVEKTSWAGLERAFLRAGLGRPNEQLGRWMLLWAFGTLIGFAAGGWIGLVVCLLVPPLAFRLFISWRYQRRLKRMIEQLPTLLDHTVRSLKSGRTLADAVLGAIHAADNPLKEAMGRVQRNVQLGVSLPDAASDFAELYEKDELRLFALGLKVNHRYGGNASELLENLIKMIREREQAARQLSAMTGETRVTAWVLGSLPLGLATYFLAANPAYLLAMWHDSSGQMMLASAFGLQAVGSLALWRMLRSV</sequence>
<keyword evidence="5 6" id="KW-0472">Membrane</keyword>
<dbReference type="OrthoDB" id="597333at2"/>
<gene>
    <name evidence="8" type="ORF">OU5_2805</name>
</gene>
<comment type="subcellular location">
    <subcellularLocation>
        <location evidence="1">Cell membrane</location>
        <topology evidence="1">Multi-pass membrane protein</topology>
    </subcellularLocation>
</comment>
<evidence type="ECO:0000313" key="9">
    <source>
        <dbReference type="Proteomes" id="UP000026913"/>
    </source>
</evidence>
<dbReference type="AlphaFoldDB" id="A0A024EAD1"/>
<evidence type="ECO:0000256" key="1">
    <source>
        <dbReference type="ARBA" id="ARBA00004651"/>
    </source>
</evidence>
<reference evidence="8 9" key="1">
    <citation type="journal article" date="2012" name="J. Bacteriol.">
        <title>Genome sequence of cold-adapted Pseudomonas mandelii strain JR-1.</title>
        <authorList>
            <person name="Jang S.H."/>
            <person name="Kim J."/>
            <person name="Kim J."/>
            <person name="Hong S."/>
            <person name="Lee C."/>
        </authorList>
    </citation>
    <scope>NUCLEOTIDE SEQUENCE [LARGE SCALE GENOMIC DNA]</scope>
    <source>
        <strain evidence="8 9">JR-1</strain>
    </source>
</reference>
<evidence type="ECO:0000259" key="7">
    <source>
        <dbReference type="Pfam" id="PF00482"/>
    </source>
</evidence>
<keyword evidence="2" id="KW-1003">Cell membrane</keyword>
<keyword evidence="3 6" id="KW-0812">Transmembrane</keyword>
<dbReference type="EMBL" id="CP005960">
    <property type="protein sequence ID" value="AHZ69884.1"/>
    <property type="molecule type" value="Genomic_DNA"/>
</dbReference>
<organism evidence="8 9">
    <name type="scientific">Pseudomonas mandelii JR-1</name>
    <dbReference type="NCBI Taxonomy" id="1147786"/>
    <lineage>
        <taxon>Bacteria</taxon>
        <taxon>Pseudomonadati</taxon>
        <taxon>Pseudomonadota</taxon>
        <taxon>Gammaproteobacteria</taxon>
        <taxon>Pseudomonadales</taxon>
        <taxon>Pseudomonadaceae</taxon>
        <taxon>Pseudomonas</taxon>
    </lineage>
</organism>
<keyword evidence="4 6" id="KW-1133">Transmembrane helix</keyword>
<evidence type="ECO:0000256" key="2">
    <source>
        <dbReference type="ARBA" id="ARBA00022475"/>
    </source>
</evidence>
<feature type="transmembrane region" description="Helical" evidence="6">
    <location>
        <begin position="271"/>
        <end position="291"/>
    </location>
</feature>
<evidence type="ECO:0000313" key="8">
    <source>
        <dbReference type="EMBL" id="AHZ69884.1"/>
    </source>
</evidence>
<dbReference type="PANTHER" id="PTHR35007:SF1">
    <property type="entry name" value="PILUS ASSEMBLY PROTEIN"/>
    <property type="match status" value="1"/>
</dbReference>
<evidence type="ECO:0000256" key="4">
    <source>
        <dbReference type="ARBA" id="ARBA00022989"/>
    </source>
</evidence>
<proteinExistence type="predicted"/>
<dbReference type="InterPro" id="IPR042094">
    <property type="entry name" value="T2SS_GspF_sf"/>
</dbReference>
<dbReference type="HOGENOM" id="CLU_065961_1_0_6"/>
<dbReference type="KEGG" id="pman:OU5_2805"/>
<feature type="transmembrane region" description="Helical" evidence="6">
    <location>
        <begin position="76"/>
        <end position="109"/>
    </location>
</feature>
<evidence type="ECO:0000256" key="6">
    <source>
        <dbReference type="SAM" id="Phobius"/>
    </source>
</evidence>
<feature type="domain" description="Type II secretion system protein GspF" evidence="7">
    <location>
        <begin position="128"/>
        <end position="253"/>
    </location>
</feature>
<dbReference type="GO" id="GO:0005886">
    <property type="term" value="C:plasma membrane"/>
    <property type="evidence" value="ECO:0007669"/>
    <property type="project" value="UniProtKB-SubCell"/>
</dbReference>
<protein>
    <submittedName>
        <fullName evidence="8">Type II secretion system protein</fullName>
    </submittedName>
</protein>
<dbReference type="Gene3D" id="1.20.81.30">
    <property type="entry name" value="Type II secretion system (T2SS), domain F"/>
    <property type="match status" value="1"/>
</dbReference>
<dbReference type="PANTHER" id="PTHR35007">
    <property type="entry name" value="INTEGRAL MEMBRANE PROTEIN-RELATED"/>
    <property type="match status" value="1"/>
</dbReference>
<evidence type="ECO:0000256" key="5">
    <source>
        <dbReference type="ARBA" id="ARBA00023136"/>
    </source>
</evidence>
<name>A0A024EAD1_9PSED</name>